<evidence type="ECO:0000313" key="7">
    <source>
        <dbReference type="Proteomes" id="UP000250235"/>
    </source>
</evidence>
<evidence type="ECO:0000256" key="2">
    <source>
        <dbReference type="ARBA" id="ARBA00022448"/>
    </source>
</evidence>
<dbReference type="Pfam" id="PF20669">
    <property type="entry name" value="Exo70_N"/>
    <property type="match status" value="1"/>
</dbReference>
<comment type="similarity">
    <text evidence="1 3">Belongs to the EXO70 family.</text>
</comment>
<feature type="compositionally biased region" description="Low complexity" evidence="4">
    <location>
        <begin position="138"/>
        <end position="154"/>
    </location>
</feature>
<gene>
    <name evidence="6" type="ORF">F511_11279</name>
</gene>
<comment type="function">
    <text evidence="3">Component of the exocyst complex.</text>
</comment>
<dbReference type="SUPFAM" id="SSF74788">
    <property type="entry name" value="Cullin repeat-like"/>
    <property type="match status" value="1"/>
</dbReference>
<dbReference type="Gene3D" id="1.20.1280.170">
    <property type="entry name" value="Exocyst complex component Exo70"/>
    <property type="match status" value="1"/>
</dbReference>
<evidence type="ECO:0000313" key="6">
    <source>
        <dbReference type="EMBL" id="KZV24700.1"/>
    </source>
</evidence>
<feature type="domain" description="Exocyst complex subunit Exo70 C-terminal" evidence="5">
    <location>
        <begin position="239"/>
        <end position="600"/>
    </location>
</feature>
<keyword evidence="3" id="KW-0268">Exocytosis</keyword>
<dbReference type="GO" id="GO:0015031">
    <property type="term" value="P:protein transport"/>
    <property type="evidence" value="ECO:0007669"/>
    <property type="project" value="UniProtKB-KW"/>
</dbReference>
<name>A0A2Z7AUZ1_9LAMI</name>
<dbReference type="Proteomes" id="UP000250235">
    <property type="component" value="Unassembled WGS sequence"/>
</dbReference>
<evidence type="ECO:0000256" key="3">
    <source>
        <dbReference type="RuleBase" id="RU365026"/>
    </source>
</evidence>
<evidence type="ECO:0000256" key="1">
    <source>
        <dbReference type="ARBA" id="ARBA00006756"/>
    </source>
</evidence>
<keyword evidence="2 3" id="KW-0813">Transport</keyword>
<evidence type="ECO:0000256" key="4">
    <source>
        <dbReference type="SAM" id="MobiDB-lite"/>
    </source>
</evidence>
<dbReference type="AlphaFoldDB" id="A0A2Z7AUZ1"/>
<dbReference type="Pfam" id="PF03081">
    <property type="entry name" value="Exo70_C"/>
    <property type="match status" value="1"/>
</dbReference>
<dbReference type="OrthoDB" id="1922221at2759"/>
<reference evidence="6 7" key="1">
    <citation type="journal article" date="2015" name="Proc. Natl. Acad. Sci. U.S.A.">
        <title>The resurrection genome of Boea hygrometrica: A blueprint for survival of dehydration.</title>
        <authorList>
            <person name="Xiao L."/>
            <person name="Yang G."/>
            <person name="Zhang L."/>
            <person name="Yang X."/>
            <person name="Zhao S."/>
            <person name="Ji Z."/>
            <person name="Zhou Q."/>
            <person name="Hu M."/>
            <person name="Wang Y."/>
            <person name="Chen M."/>
            <person name="Xu Y."/>
            <person name="Jin H."/>
            <person name="Xiao X."/>
            <person name="Hu G."/>
            <person name="Bao F."/>
            <person name="Hu Y."/>
            <person name="Wan P."/>
            <person name="Li L."/>
            <person name="Deng X."/>
            <person name="Kuang T."/>
            <person name="Xiang C."/>
            <person name="Zhu J.K."/>
            <person name="Oliver M.J."/>
            <person name="He Y."/>
        </authorList>
    </citation>
    <scope>NUCLEOTIDE SEQUENCE [LARGE SCALE GENOMIC DNA]</scope>
    <source>
        <strain evidence="7">cv. XS01</strain>
    </source>
</reference>
<dbReference type="GO" id="GO:0005546">
    <property type="term" value="F:phosphatidylinositol-4,5-bisphosphate binding"/>
    <property type="evidence" value="ECO:0007669"/>
    <property type="project" value="InterPro"/>
</dbReference>
<evidence type="ECO:0000259" key="5">
    <source>
        <dbReference type="Pfam" id="PF03081"/>
    </source>
</evidence>
<dbReference type="PANTHER" id="PTHR12542:SF26">
    <property type="entry name" value="EXOCYST SUBUNIT EXO70 FAMILY PROTEIN"/>
    <property type="match status" value="1"/>
</dbReference>
<dbReference type="GO" id="GO:0006887">
    <property type="term" value="P:exocytosis"/>
    <property type="evidence" value="ECO:0007669"/>
    <property type="project" value="UniProtKB-KW"/>
</dbReference>
<proteinExistence type="inferred from homology"/>
<protein>
    <recommendedName>
        <fullName evidence="3">Exocyst subunit Exo70 family protein</fullName>
    </recommendedName>
</protein>
<dbReference type="InterPro" id="IPR004140">
    <property type="entry name" value="Exo70"/>
</dbReference>
<dbReference type="PANTHER" id="PTHR12542">
    <property type="entry name" value="EXOCYST COMPLEX PROTEIN EXO70"/>
    <property type="match status" value="1"/>
</dbReference>
<feature type="compositionally biased region" description="Basic and acidic residues" evidence="4">
    <location>
        <begin position="161"/>
        <end position="170"/>
    </location>
</feature>
<keyword evidence="7" id="KW-1185">Reference proteome</keyword>
<accession>A0A2Z7AUZ1</accession>
<dbReference type="GO" id="GO:0000145">
    <property type="term" value="C:exocyst"/>
    <property type="evidence" value="ECO:0007669"/>
    <property type="project" value="InterPro"/>
</dbReference>
<dbReference type="EMBL" id="KV012536">
    <property type="protein sequence ID" value="KZV24700.1"/>
    <property type="molecule type" value="Genomic_DNA"/>
</dbReference>
<organism evidence="6 7">
    <name type="scientific">Dorcoceras hygrometricum</name>
    <dbReference type="NCBI Taxonomy" id="472368"/>
    <lineage>
        <taxon>Eukaryota</taxon>
        <taxon>Viridiplantae</taxon>
        <taxon>Streptophyta</taxon>
        <taxon>Embryophyta</taxon>
        <taxon>Tracheophyta</taxon>
        <taxon>Spermatophyta</taxon>
        <taxon>Magnoliopsida</taxon>
        <taxon>eudicotyledons</taxon>
        <taxon>Gunneridae</taxon>
        <taxon>Pentapetalae</taxon>
        <taxon>asterids</taxon>
        <taxon>lamiids</taxon>
        <taxon>Lamiales</taxon>
        <taxon>Gesneriaceae</taxon>
        <taxon>Didymocarpoideae</taxon>
        <taxon>Trichosporeae</taxon>
        <taxon>Loxocarpinae</taxon>
        <taxon>Dorcoceras</taxon>
    </lineage>
</organism>
<keyword evidence="3" id="KW-0653">Protein transport</keyword>
<dbReference type="InterPro" id="IPR016159">
    <property type="entry name" value="Cullin_repeat-like_dom_sf"/>
</dbReference>
<dbReference type="InterPro" id="IPR046364">
    <property type="entry name" value="Exo70_C"/>
</dbReference>
<sequence length="623" mass="70380">MAIQEITELSTPQRTMGSFLLLPKTNNANPTTPSSPTFSESLMRENMKNSEAVIRKWDPSNHSMESIVVLFHENRKEAKEFITCVKDLRKAMHFLISEHASSDQLVLANKLMKIAMKRLEKEFFQILSTNREYLNPESVSSGSSRLSRSLSFGNSEDDDEYNHGDDSPMSKAERAMSDLKLIAETMISSGYGKECLKIYKITRKSILDQELYRLGLKTHSSTHVINQMGCESFEHQIDKWIHTAKIAIRSLFRGERSLCDHVFSSSETIKQACISHITIEGATKLFKFPELVAKSKRSPERIFPLMNMHETISDLWPDIDSVFAYESLSDIRVQALSSLHKLRDCIQTILSEYVSSVQKNSSKTTIPGGGIHPLTCSVMDYVSSLADNSGALAEILAEDQETISTARSPFPESYFNSSAPNSSVASRLAWIILVLLCKLDSKSKLYNNVALSYIFLANNLKFVIEKASTTALKLILGEEWLSKLQKKVKLYAANYESVAWGKALSCLPAENVVAGMSPATITKCFRQFNSIFEDEYRKQRSWVVPDSKLRDEIKVSIARKLVPAYREFYDSYMTVLRKESNDFEVLARFSPDNLGNYLSDLFHDTAVFVHSSSSTQSRMSRCL</sequence>
<feature type="region of interest" description="Disordered" evidence="4">
    <location>
        <begin position="135"/>
        <end position="170"/>
    </location>
</feature>